<gene>
    <name evidence="2" type="ORF">SCFA_2410005</name>
</gene>
<keyword evidence="1" id="KW-0812">Transmembrane</keyword>
<keyword evidence="1" id="KW-1133">Transmembrane helix</keyword>
<keyword evidence="1" id="KW-0472">Membrane</keyword>
<organism evidence="2">
    <name type="scientific">anaerobic digester metagenome</name>
    <dbReference type="NCBI Taxonomy" id="1263854"/>
    <lineage>
        <taxon>unclassified sequences</taxon>
        <taxon>metagenomes</taxon>
        <taxon>ecological metagenomes</taxon>
    </lineage>
</organism>
<proteinExistence type="predicted"/>
<dbReference type="AlphaFoldDB" id="A0A485LZQ6"/>
<sequence length="209" mass="23514">MYLTKDQKVTVLFIILFVVSAVAGFVWGSYFTNPPERKPLAVFGSPANSTDPVVAGDTVLFREKLYLCGDTEMISRETVPGNMVGLDRNALIERFPASEGWIVSFNDPRFLTLTVKCGELCQVHRNYRHLGLYQGKVAVYEGPIEFHEKIIRVENINLESLEPGLQTKLEQVMSLDKQTPLTVEKLREEVEFASDELLNAALENLDESS</sequence>
<name>A0A485LZQ6_9ZZZZ</name>
<feature type="transmembrane region" description="Helical" evidence="1">
    <location>
        <begin position="9"/>
        <end position="30"/>
    </location>
</feature>
<reference evidence="2" key="1">
    <citation type="submission" date="2019-03" db="EMBL/GenBank/DDBJ databases">
        <authorList>
            <person name="Hao L."/>
        </authorList>
    </citation>
    <scope>NUCLEOTIDE SEQUENCE</scope>
</reference>
<evidence type="ECO:0000313" key="2">
    <source>
        <dbReference type="EMBL" id="VFU14027.1"/>
    </source>
</evidence>
<accession>A0A485LZQ6</accession>
<evidence type="ECO:0008006" key="3">
    <source>
        <dbReference type="Google" id="ProtNLM"/>
    </source>
</evidence>
<protein>
    <recommendedName>
        <fullName evidence="3">Bypass of forespore C C-terminal domain-containing protein</fullName>
    </recommendedName>
</protein>
<evidence type="ECO:0000256" key="1">
    <source>
        <dbReference type="SAM" id="Phobius"/>
    </source>
</evidence>
<dbReference type="EMBL" id="CAADRN010000159">
    <property type="protein sequence ID" value="VFU14027.1"/>
    <property type="molecule type" value="Genomic_DNA"/>
</dbReference>